<reference evidence="2 3" key="1">
    <citation type="journal article" date="2017" name="Antonie Van Leeuwenhoek">
        <title>Rhizobium rhizosphaerae sp. nov., a novel species isolated from rice rhizosphere.</title>
        <authorList>
            <person name="Zhao J.J."/>
            <person name="Zhang J."/>
            <person name="Zhang R.J."/>
            <person name="Zhang C.W."/>
            <person name="Yin H.Q."/>
            <person name="Zhang X.X."/>
        </authorList>
    </citation>
    <scope>NUCLEOTIDE SEQUENCE [LARGE SCALE GENOMIC DNA]</scope>
    <source>
        <strain evidence="2 3">BSs20135</strain>
    </source>
</reference>
<sequence length="121" mass="11991">MKLTTIALVFTLSITSVAVKAEGSTQHSGQASKHSVLAVAHGAVSTAQVASAVVAVPLVVAGSVALSAGAASVQTAASIANSASSHTHHGPLVITETTITADPAPNKVIVTQKKQTVVHSH</sequence>
<dbReference type="Proteomes" id="UP000006327">
    <property type="component" value="Unassembled WGS sequence"/>
</dbReference>
<dbReference type="STRING" id="493475.GARC_0266"/>
<keyword evidence="3" id="KW-1185">Reference proteome</keyword>
<dbReference type="EMBL" id="BAEO01000005">
    <property type="protein sequence ID" value="GAC17248.1"/>
    <property type="molecule type" value="Genomic_DNA"/>
</dbReference>
<keyword evidence="1" id="KW-0732">Signal</keyword>
<name>K6YKU6_9ALTE</name>
<organism evidence="2 3">
    <name type="scientific">Paraglaciecola arctica BSs20135</name>
    <dbReference type="NCBI Taxonomy" id="493475"/>
    <lineage>
        <taxon>Bacteria</taxon>
        <taxon>Pseudomonadati</taxon>
        <taxon>Pseudomonadota</taxon>
        <taxon>Gammaproteobacteria</taxon>
        <taxon>Alteromonadales</taxon>
        <taxon>Alteromonadaceae</taxon>
        <taxon>Paraglaciecola</taxon>
    </lineage>
</organism>
<feature type="chain" id="PRO_5003897542" evidence="1">
    <location>
        <begin position="22"/>
        <end position="121"/>
    </location>
</feature>
<dbReference type="RefSeq" id="WP_007615888.1">
    <property type="nucleotide sequence ID" value="NZ_BAEO01000005.1"/>
</dbReference>
<comment type="caution">
    <text evidence="2">The sequence shown here is derived from an EMBL/GenBank/DDBJ whole genome shotgun (WGS) entry which is preliminary data.</text>
</comment>
<protein>
    <submittedName>
        <fullName evidence="2">Uncharacterized protein</fullName>
    </submittedName>
</protein>
<gene>
    <name evidence="2" type="ORF">GARC_0266</name>
</gene>
<evidence type="ECO:0000313" key="2">
    <source>
        <dbReference type="EMBL" id="GAC17248.1"/>
    </source>
</evidence>
<proteinExistence type="predicted"/>
<dbReference type="eggNOG" id="ENOG5033B7D">
    <property type="taxonomic scope" value="Bacteria"/>
</dbReference>
<evidence type="ECO:0000256" key="1">
    <source>
        <dbReference type="SAM" id="SignalP"/>
    </source>
</evidence>
<feature type="signal peptide" evidence="1">
    <location>
        <begin position="1"/>
        <end position="21"/>
    </location>
</feature>
<accession>K6YKU6</accession>
<dbReference type="OrthoDB" id="6336093at2"/>
<dbReference type="AlphaFoldDB" id="K6YKU6"/>
<evidence type="ECO:0000313" key="3">
    <source>
        <dbReference type="Proteomes" id="UP000006327"/>
    </source>
</evidence>